<dbReference type="Proteomes" id="UP000054703">
    <property type="component" value="Unassembled WGS sequence"/>
</dbReference>
<dbReference type="AlphaFoldDB" id="A0A0W0Z1N0"/>
<organism evidence="1 2">
    <name type="scientific">Legionella santicrucis</name>
    <dbReference type="NCBI Taxonomy" id="45074"/>
    <lineage>
        <taxon>Bacteria</taxon>
        <taxon>Pseudomonadati</taxon>
        <taxon>Pseudomonadota</taxon>
        <taxon>Gammaproteobacteria</taxon>
        <taxon>Legionellales</taxon>
        <taxon>Legionellaceae</taxon>
        <taxon>Legionella</taxon>
    </lineage>
</organism>
<sequence>MKDSIISLYKAGLEKHYLVNNKGIIRYLIEEISKANTIEDLIKFFSSYLNSDGARYETISLNTQLSDWKKNLENLKSAQQQVLVELGKIPITSKNKNLLLLLKEILSDSHLLLHSHIINLLNIFNNNPISDLIDYMVQIPITPKPINPPPESLAAQTPRSEQHAGCLILLNNLASVREKDRLWDTANSLLQISLTMYQELEFLEVSLDDEKDLQKIERGCCSIM</sequence>
<dbReference type="RefSeq" id="WP_058513969.1">
    <property type="nucleotide sequence ID" value="NZ_CAAAIH010000002.1"/>
</dbReference>
<gene>
    <name evidence="1" type="ORF">Lsan_1670</name>
</gene>
<comment type="caution">
    <text evidence="1">The sequence shown here is derived from an EMBL/GenBank/DDBJ whole genome shotgun (WGS) entry which is preliminary data.</text>
</comment>
<name>A0A0W0Z1N0_9GAMM</name>
<proteinExistence type="predicted"/>
<keyword evidence="2" id="KW-1185">Reference proteome</keyword>
<evidence type="ECO:0000313" key="1">
    <source>
        <dbReference type="EMBL" id="KTD63010.1"/>
    </source>
</evidence>
<dbReference type="STRING" id="45074.Lsan_1670"/>
<protein>
    <submittedName>
        <fullName evidence="1">Uncharacterized protein</fullName>
    </submittedName>
</protein>
<dbReference type="OrthoDB" id="5651866at2"/>
<reference evidence="1 2" key="1">
    <citation type="submission" date="2015-11" db="EMBL/GenBank/DDBJ databases">
        <title>Genomic analysis of 38 Legionella species identifies large and diverse effector repertoires.</title>
        <authorList>
            <person name="Burstein D."/>
            <person name="Amaro F."/>
            <person name="Zusman T."/>
            <person name="Lifshitz Z."/>
            <person name="Cohen O."/>
            <person name="Gilbert J.A."/>
            <person name="Pupko T."/>
            <person name="Shuman H.A."/>
            <person name="Segal G."/>
        </authorList>
    </citation>
    <scope>NUCLEOTIDE SEQUENCE [LARGE SCALE GENOMIC DNA]</scope>
    <source>
        <strain evidence="1 2">SC-63-C7</strain>
    </source>
</reference>
<accession>A0A0W0Z1N0</accession>
<dbReference type="PATRIC" id="fig|45074.5.peg.1771"/>
<dbReference type="EMBL" id="LNYU01000032">
    <property type="protein sequence ID" value="KTD63010.1"/>
    <property type="molecule type" value="Genomic_DNA"/>
</dbReference>
<evidence type="ECO:0000313" key="2">
    <source>
        <dbReference type="Proteomes" id="UP000054703"/>
    </source>
</evidence>